<evidence type="ECO:0000313" key="14">
    <source>
        <dbReference type="Proteomes" id="UP000027731"/>
    </source>
</evidence>
<dbReference type="PANTHER" id="PTHR42823:SF3">
    <property type="entry name" value="ATP SYNTHASE SUBUNIT A, CHLOROPLASTIC"/>
    <property type="match status" value="1"/>
</dbReference>
<dbReference type="GO" id="GO:0042777">
    <property type="term" value="P:proton motive force-driven plasma membrane ATP synthesis"/>
    <property type="evidence" value="ECO:0007669"/>
    <property type="project" value="TreeGrafter"/>
</dbReference>
<evidence type="ECO:0000256" key="8">
    <source>
        <dbReference type="ARBA" id="ARBA00023065"/>
    </source>
</evidence>
<feature type="transmembrane region" description="Helical" evidence="11">
    <location>
        <begin position="119"/>
        <end position="141"/>
    </location>
</feature>
<comment type="similarity">
    <text evidence="2 11 12">Belongs to the ATPase A chain family.</text>
</comment>
<dbReference type="HAMAP" id="MF_01393">
    <property type="entry name" value="ATP_synth_a_bact"/>
    <property type="match status" value="1"/>
</dbReference>
<dbReference type="AlphaFoldDB" id="A0A073JNU4"/>
<gene>
    <name evidence="11" type="primary">atpB</name>
    <name evidence="13" type="ORF">LR3_03130</name>
</gene>
<evidence type="ECO:0000256" key="9">
    <source>
        <dbReference type="ARBA" id="ARBA00023136"/>
    </source>
</evidence>
<comment type="function">
    <text evidence="11 12">Key component of the proton channel; it plays a direct role in the translocation of protons across the membrane.</text>
</comment>
<evidence type="ECO:0000256" key="4">
    <source>
        <dbReference type="ARBA" id="ARBA00022547"/>
    </source>
</evidence>
<evidence type="ECO:0000256" key="11">
    <source>
        <dbReference type="HAMAP-Rule" id="MF_01393"/>
    </source>
</evidence>
<keyword evidence="6 11" id="KW-0375">Hydrogen ion transport</keyword>
<dbReference type="RefSeq" id="WP_035169683.1">
    <property type="nucleotide sequence ID" value="NZ_CP102425.1"/>
</dbReference>
<keyword evidence="3 11" id="KW-0813">Transport</keyword>
<evidence type="ECO:0000256" key="7">
    <source>
        <dbReference type="ARBA" id="ARBA00022989"/>
    </source>
</evidence>
<dbReference type="InterPro" id="IPR045082">
    <property type="entry name" value="ATP_syn_F0_a_bact/chloroplast"/>
</dbReference>
<feature type="transmembrane region" description="Helical" evidence="11">
    <location>
        <begin position="20"/>
        <end position="37"/>
    </location>
</feature>
<dbReference type="PATRIC" id="fig|1598.90.peg.1988"/>
<keyword evidence="4 11" id="KW-0138">CF(0)</keyword>
<dbReference type="Gene3D" id="1.20.120.220">
    <property type="entry name" value="ATP synthase, F0 complex, subunit A"/>
    <property type="match status" value="1"/>
</dbReference>
<evidence type="ECO:0000256" key="3">
    <source>
        <dbReference type="ARBA" id="ARBA00022448"/>
    </source>
</evidence>
<evidence type="ECO:0000313" key="13">
    <source>
        <dbReference type="EMBL" id="KEK14799.1"/>
    </source>
</evidence>
<protein>
    <recommendedName>
        <fullName evidence="11 12">ATP synthase subunit a</fullName>
    </recommendedName>
    <alternativeName>
        <fullName evidence="11">ATP synthase F0 sector subunit a</fullName>
    </alternativeName>
    <alternativeName>
        <fullName evidence="11">F-ATPase subunit 6</fullName>
    </alternativeName>
</protein>
<keyword evidence="7 11" id="KW-1133">Transmembrane helix</keyword>
<sequence>MGGDALTFKLFGLTFNTTNIVSGLIIYAIVFFTLYGMSRKIQMKPTGAQNVFEWLVDFTNGIVRSQMPASEQGHYSFFAFVLFVFIFFANQFGLIFQFHWNGAEVLRSPTADPVVTLTLSLMVMVLAFAAGVAHNGLGGYLKGYTKPFTLMLPVNIIEDFANFLTLGLRIFGNIFAGELLMSLIANMAFSHGPLTIIPGLLLELAWQGFSVFIGSIQAYVFVTLTTVYISRKISE</sequence>
<dbReference type="InterPro" id="IPR000568">
    <property type="entry name" value="ATP_synth_F0_asu"/>
</dbReference>
<proteinExistence type="inferred from homology"/>
<keyword evidence="11" id="KW-1003">Cell membrane</keyword>
<dbReference type="GO" id="GO:0046933">
    <property type="term" value="F:proton-transporting ATP synthase activity, rotational mechanism"/>
    <property type="evidence" value="ECO:0007669"/>
    <property type="project" value="UniProtKB-UniRule"/>
</dbReference>
<dbReference type="Proteomes" id="UP000027731">
    <property type="component" value="Unassembled WGS sequence"/>
</dbReference>
<dbReference type="NCBIfam" id="NF004479">
    <property type="entry name" value="PRK05815.1-4"/>
    <property type="match status" value="1"/>
</dbReference>
<feature type="transmembrane region" description="Helical" evidence="11">
    <location>
        <begin position="209"/>
        <end position="229"/>
    </location>
</feature>
<dbReference type="InterPro" id="IPR035908">
    <property type="entry name" value="F0_ATP_A_sf"/>
</dbReference>
<evidence type="ECO:0000256" key="1">
    <source>
        <dbReference type="ARBA" id="ARBA00004141"/>
    </source>
</evidence>
<feature type="transmembrane region" description="Helical" evidence="11">
    <location>
        <begin position="170"/>
        <end position="189"/>
    </location>
</feature>
<feature type="transmembrane region" description="Helical" evidence="11">
    <location>
        <begin position="75"/>
        <end position="99"/>
    </location>
</feature>
<dbReference type="GO" id="GO:0005886">
    <property type="term" value="C:plasma membrane"/>
    <property type="evidence" value="ECO:0007669"/>
    <property type="project" value="UniProtKB-SubCell"/>
</dbReference>
<keyword evidence="8 11" id="KW-0406">Ion transport</keyword>
<dbReference type="NCBIfam" id="TIGR01131">
    <property type="entry name" value="ATP_synt_6_or_A"/>
    <property type="match status" value="1"/>
</dbReference>
<dbReference type="CDD" id="cd00310">
    <property type="entry name" value="ATP-synt_Fo_a_6"/>
    <property type="match status" value="1"/>
</dbReference>
<keyword evidence="10 11" id="KW-0066">ATP synthesis</keyword>
<dbReference type="PRINTS" id="PR00123">
    <property type="entry name" value="ATPASEA"/>
</dbReference>
<evidence type="ECO:0000256" key="5">
    <source>
        <dbReference type="ARBA" id="ARBA00022692"/>
    </source>
</evidence>
<reference evidence="13 14" key="1">
    <citation type="submission" date="2014-06" db="EMBL/GenBank/DDBJ databases">
        <title>Genetic determinant of reutericyclin biosynthesis of Lactobacillus reuteri.</title>
        <authorList>
            <person name="Lin X."/>
            <person name="Duar R."/>
            <person name="Walter J."/>
            <person name="Gaenzle M."/>
        </authorList>
    </citation>
    <scope>NUCLEOTIDE SEQUENCE [LARGE SCALE GENOMIC DNA]</scope>
    <source>
        <strain evidence="13 14">LTH2584</strain>
    </source>
</reference>
<comment type="caution">
    <text evidence="13">The sequence shown here is derived from an EMBL/GenBank/DDBJ whole genome shotgun (WGS) entry which is preliminary data.</text>
</comment>
<evidence type="ECO:0000256" key="12">
    <source>
        <dbReference type="RuleBase" id="RU000483"/>
    </source>
</evidence>
<dbReference type="GO" id="GO:0045259">
    <property type="term" value="C:proton-transporting ATP synthase complex"/>
    <property type="evidence" value="ECO:0007669"/>
    <property type="project" value="UniProtKB-KW"/>
</dbReference>
<organism evidence="13 14">
    <name type="scientific">Limosilactobacillus reuteri</name>
    <name type="common">Lactobacillus reuteri</name>
    <dbReference type="NCBI Taxonomy" id="1598"/>
    <lineage>
        <taxon>Bacteria</taxon>
        <taxon>Bacillati</taxon>
        <taxon>Bacillota</taxon>
        <taxon>Bacilli</taxon>
        <taxon>Lactobacillales</taxon>
        <taxon>Lactobacillaceae</taxon>
        <taxon>Limosilactobacillus</taxon>
    </lineage>
</organism>
<dbReference type="SUPFAM" id="SSF81336">
    <property type="entry name" value="F1F0 ATP synthase subunit A"/>
    <property type="match status" value="1"/>
</dbReference>
<keyword evidence="9 11" id="KW-0472">Membrane</keyword>
<comment type="subcellular location">
    <subcellularLocation>
        <location evidence="11 12">Cell membrane</location>
        <topology evidence="11 12">Multi-pass membrane protein</topology>
    </subcellularLocation>
    <subcellularLocation>
        <location evidence="1">Membrane</location>
        <topology evidence="1">Multi-pass membrane protein</topology>
    </subcellularLocation>
</comment>
<accession>A0A073JNU4</accession>
<evidence type="ECO:0000256" key="10">
    <source>
        <dbReference type="ARBA" id="ARBA00023310"/>
    </source>
</evidence>
<keyword evidence="5 11" id="KW-0812">Transmembrane</keyword>
<evidence type="ECO:0000256" key="6">
    <source>
        <dbReference type="ARBA" id="ARBA00022781"/>
    </source>
</evidence>
<dbReference type="PANTHER" id="PTHR42823">
    <property type="entry name" value="ATP SYNTHASE SUBUNIT A, CHLOROPLASTIC"/>
    <property type="match status" value="1"/>
</dbReference>
<dbReference type="Pfam" id="PF00119">
    <property type="entry name" value="ATP-synt_A"/>
    <property type="match status" value="1"/>
</dbReference>
<dbReference type="EMBL" id="JOSX01000020">
    <property type="protein sequence ID" value="KEK14799.1"/>
    <property type="molecule type" value="Genomic_DNA"/>
</dbReference>
<evidence type="ECO:0000256" key="2">
    <source>
        <dbReference type="ARBA" id="ARBA00006810"/>
    </source>
</evidence>
<name>A0A073JNU4_LIMRT</name>